<dbReference type="InterPro" id="IPR000014">
    <property type="entry name" value="PAS"/>
</dbReference>
<dbReference type="PROSITE" id="PS50113">
    <property type="entry name" value="PAC"/>
    <property type="match status" value="1"/>
</dbReference>
<sequence>MLAEQADLCEQGQFIIECRERTGSKKFVEVFTINKHIGDQIFVYGTMIDITGSIHSQAELSLSEQRYRSLFEYNSNLIYSFDLQGKFDSMNPMVTKTLGYSFEELIHVDFKTFIYPDDLPHTMSNFMDVIKYGEHRAYETRVIHKSGEIRHAHIINLPIYVDNQIIGVYGIAQDITDSKRYLAEIKNLAYKDHLTGFPNRRRFEETYQDYISTGTPVVVAIVDLDGFKIVNDLSNP</sequence>
<dbReference type="InterPro" id="IPR000700">
    <property type="entry name" value="PAS-assoc_C"/>
</dbReference>
<dbReference type="PANTHER" id="PTHR44757:SF2">
    <property type="entry name" value="BIOFILM ARCHITECTURE MAINTENANCE PROTEIN MBAA"/>
    <property type="match status" value="1"/>
</dbReference>
<dbReference type="Proteomes" id="UP001595715">
    <property type="component" value="Unassembled WGS sequence"/>
</dbReference>
<dbReference type="Pfam" id="PF00990">
    <property type="entry name" value="GGDEF"/>
    <property type="match status" value="1"/>
</dbReference>
<keyword evidence="4" id="KW-1185">Reference proteome</keyword>
<dbReference type="InterPro" id="IPR000160">
    <property type="entry name" value="GGDEF_dom"/>
</dbReference>
<evidence type="ECO:0000259" key="1">
    <source>
        <dbReference type="PROSITE" id="PS50112"/>
    </source>
</evidence>
<dbReference type="InterPro" id="IPR013655">
    <property type="entry name" value="PAS_fold_3"/>
</dbReference>
<dbReference type="Pfam" id="PF08447">
    <property type="entry name" value="PAS_3"/>
    <property type="match status" value="1"/>
</dbReference>
<dbReference type="PROSITE" id="PS50112">
    <property type="entry name" value="PAS"/>
    <property type="match status" value="1"/>
</dbReference>
<feature type="domain" description="PAC" evidence="2">
    <location>
        <begin position="136"/>
        <end position="187"/>
    </location>
</feature>
<evidence type="ECO:0000259" key="2">
    <source>
        <dbReference type="PROSITE" id="PS50113"/>
    </source>
</evidence>
<dbReference type="SMART" id="SM00086">
    <property type="entry name" value="PAC"/>
    <property type="match status" value="1"/>
</dbReference>
<dbReference type="NCBIfam" id="TIGR00229">
    <property type="entry name" value="sensory_box"/>
    <property type="match status" value="1"/>
</dbReference>
<dbReference type="InterPro" id="IPR052155">
    <property type="entry name" value="Biofilm_reg_signaling"/>
</dbReference>
<dbReference type="CDD" id="cd00130">
    <property type="entry name" value="PAS"/>
    <property type="match status" value="1"/>
</dbReference>
<dbReference type="Gene3D" id="3.30.450.20">
    <property type="entry name" value="PAS domain"/>
    <property type="match status" value="1"/>
</dbReference>
<accession>A0ABV8K7U3</accession>
<dbReference type="PANTHER" id="PTHR44757">
    <property type="entry name" value="DIGUANYLATE CYCLASE DGCP"/>
    <property type="match status" value="1"/>
</dbReference>
<dbReference type="Gene3D" id="3.30.70.270">
    <property type="match status" value="1"/>
</dbReference>
<dbReference type="SMART" id="SM00091">
    <property type="entry name" value="PAS"/>
    <property type="match status" value="1"/>
</dbReference>
<name>A0ABV8K7U3_9BACL</name>
<feature type="domain" description="PAS" evidence="1">
    <location>
        <begin position="63"/>
        <end position="133"/>
    </location>
</feature>
<dbReference type="InterPro" id="IPR043128">
    <property type="entry name" value="Rev_trsase/Diguanyl_cyclase"/>
</dbReference>
<comment type="caution">
    <text evidence="3">The sequence shown here is derived from an EMBL/GenBank/DDBJ whole genome shotgun (WGS) entry which is preliminary data.</text>
</comment>
<dbReference type="InterPro" id="IPR035965">
    <property type="entry name" value="PAS-like_dom_sf"/>
</dbReference>
<dbReference type="InterPro" id="IPR029787">
    <property type="entry name" value="Nucleotide_cyclase"/>
</dbReference>
<gene>
    <name evidence="3" type="ORF">ACFOZ8_20840</name>
</gene>
<dbReference type="RefSeq" id="WP_377720712.1">
    <property type="nucleotide sequence ID" value="NZ_JBHSAM010000031.1"/>
</dbReference>
<organism evidence="3 4">
    <name type="scientific">Paenibacillus xanthanilyticus</name>
    <dbReference type="NCBI Taxonomy" id="1783531"/>
    <lineage>
        <taxon>Bacteria</taxon>
        <taxon>Bacillati</taxon>
        <taxon>Bacillota</taxon>
        <taxon>Bacilli</taxon>
        <taxon>Bacillales</taxon>
        <taxon>Paenibacillaceae</taxon>
        <taxon>Paenibacillus</taxon>
    </lineage>
</organism>
<evidence type="ECO:0000313" key="3">
    <source>
        <dbReference type="EMBL" id="MFC4102084.1"/>
    </source>
</evidence>
<proteinExistence type="predicted"/>
<evidence type="ECO:0000313" key="4">
    <source>
        <dbReference type="Proteomes" id="UP001595715"/>
    </source>
</evidence>
<dbReference type="SUPFAM" id="SSF55073">
    <property type="entry name" value="Nucleotide cyclase"/>
    <property type="match status" value="1"/>
</dbReference>
<protein>
    <submittedName>
        <fullName evidence="3">PAS domain S-box protein</fullName>
    </submittedName>
</protein>
<reference evidence="4" key="1">
    <citation type="journal article" date="2019" name="Int. J. Syst. Evol. Microbiol.">
        <title>The Global Catalogue of Microorganisms (GCM) 10K type strain sequencing project: providing services to taxonomists for standard genome sequencing and annotation.</title>
        <authorList>
            <consortium name="The Broad Institute Genomics Platform"/>
            <consortium name="The Broad Institute Genome Sequencing Center for Infectious Disease"/>
            <person name="Wu L."/>
            <person name="Ma J."/>
        </authorList>
    </citation>
    <scope>NUCLEOTIDE SEQUENCE [LARGE SCALE GENOMIC DNA]</scope>
    <source>
        <strain evidence="4">IBRC-M 10987</strain>
    </source>
</reference>
<dbReference type="EMBL" id="JBHSAM010000031">
    <property type="protein sequence ID" value="MFC4102084.1"/>
    <property type="molecule type" value="Genomic_DNA"/>
</dbReference>
<dbReference type="InterPro" id="IPR001610">
    <property type="entry name" value="PAC"/>
</dbReference>
<dbReference type="SUPFAM" id="SSF55785">
    <property type="entry name" value="PYP-like sensor domain (PAS domain)"/>
    <property type="match status" value="1"/>
</dbReference>